<accession>A0A7S3LMK6</accession>
<dbReference type="InterPro" id="IPR038765">
    <property type="entry name" value="Papain-like_cys_pep_sf"/>
</dbReference>
<dbReference type="GO" id="GO:0016926">
    <property type="term" value="P:protein desumoylation"/>
    <property type="evidence" value="ECO:0007669"/>
    <property type="project" value="TreeGrafter"/>
</dbReference>
<dbReference type="PANTHER" id="PTHR12606:SF1">
    <property type="entry name" value="UBIQUITIN-LIKE-SPECIFIC PROTEASE 1A"/>
    <property type="match status" value="1"/>
</dbReference>
<dbReference type="SUPFAM" id="SSF54001">
    <property type="entry name" value="Cysteine proteinases"/>
    <property type="match status" value="1"/>
</dbReference>
<name>A0A7S3LMK6_9STRA</name>
<keyword evidence="2" id="KW-0645">Protease</keyword>
<dbReference type="Gene3D" id="3.40.395.10">
    <property type="entry name" value="Adenoviral Proteinase, Chain A"/>
    <property type="match status" value="1"/>
</dbReference>
<evidence type="ECO:0000259" key="6">
    <source>
        <dbReference type="PROSITE" id="PS50600"/>
    </source>
</evidence>
<organism evidence="7">
    <name type="scientific">Aplanochytrium stocchinoi</name>
    <dbReference type="NCBI Taxonomy" id="215587"/>
    <lineage>
        <taxon>Eukaryota</taxon>
        <taxon>Sar</taxon>
        <taxon>Stramenopiles</taxon>
        <taxon>Bigyra</taxon>
        <taxon>Labyrinthulomycetes</taxon>
        <taxon>Thraustochytrida</taxon>
        <taxon>Thraustochytriidae</taxon>
        <taxon>Aplanochytrium</taxon>
    </lineage>
</organism>
<keyword evidence="4" id="KW-0788">Thiol protease</keyword>
<protein>
    <recommendedName>
        <fullName evidence="6">Ubiquitin-like protease family profile domain-containing protein</fullName>
    </recommendedName>
</protein>
<dbReference type="PROSITE" id="PS50600">
    <property type="entry name" value="ULP_PROTEASE"/>
    <property type="match status" value="1"/>
</dbReference>
<feature type="domain" description="Ubiquitin-like protease family profile" evidence="6">
    <location>
        <begin position="218"/>
        <end position="395"/>
    </location>
</feature>
<dbReference type="PANTHER" id="PTHR12606">
    <property type="entry name" value="SENTRIN/SUMO-SPECIFIC PROTEASE"/>
    <property type="match status" value="1"/>
</dbReference>
<dbReference type="Pfam" id="PF02902">
    <property type="entry name" value="Peptidase_C48"/>
    <property type="match status" value="1"/>
</dbReference>
<evidence type="ECO:0000256" key="2">
    <source>
        <dbReference type="ARBA" id="ARBA00022670"/>
    </source>
</evidence>
<dbReference type="EMBL" id="HBIN01005266">
    <property type="protein sequence ID" value="CAE0433465.1"/>
    <property type="molecule type" value="Transcribed_RNA"/>
</dbReference>
<evidence type="ECO:0000256" key="5">
    <source>
        <dbReference type="SAM" id="MobiDB-lite"/>
    </source>
</evidence>
<comment type="similarity">
    <text evidence="1">Belongs to the peptidase C48 family.</text>
</comment>
<dbReference type="GO" id="GO:0006508">
    <property type="term" value="P:proteolysis"/>
    <property type="evidence" value="ECO:0007669"/>
    <property type="project" value="UniProtKB-KW"/>
</dbReference>
<dbReference type="GO" id="GO:0005634">
    <property type="term" value="C:nucleus"/>
    <property type="evidence" value="ECO:0007669"/>
    <property type="project" value="TreeGrafter"/>
</dbReference>
<proteinExistence type="inferred from homology"/>
<dbReference type="InterPro" id="IPR003653">
    <property type="entry name" value="Peptidase_C48_C"/>
</dbReference>
<dbReference type="AlphaFoldDB" id="A0A7S3LMK6"/>
<evidence type="ECO:0000256" key="1">
    <source>
        <dbReference type="ARBA" id="ARBA00005234"/>
    </source>
</evidence>
<sequence length="428" mass="50230">MRVKRKSKQSDSESLWEYVVRRKREDKENEEERLRTSRFVDAILSVYKKRHRASPSLSQLKHKSKIKSSQHSQLESLGKHVKKLKPSISYERNGDEKRGRKHRNQFPDTETVHPKPNFICLLGKRRRRRAGKISNTLPLIQAVQRYGKRYSRIKYHRHRYLYLLKFKKIDIDGANEEQEPEVEQVNETFILTGDQEKLYRDIIKNGSDEDIVVTIFNADISRKTFRCLRVGGWLNDDLINAYLKLLRQQSVEAAKIDPQQKGSYFHSSFFYTRLMENNKYTYDNVQRWTKRGPGKCDLFQQAMVFVPINVQNNHWTLCVVHIQENQIRYYDSLGGRGKEIMSNVLRYVCDEAKAKLNKTINRKAWKLVNKSGPEVPKQNNDADCGVFVCAYALYLSKGWSFDFSSRNMPAFRKRLAVEIYNGAATQSS</sequence>
<feature type="region of interest" description="Disordered" evidence="5">
    <location>
        <begin position="51"/>
        <end position="110"/>
    </location>
</feature>
<dbReference type="GO" id="GO:0016929">
    <property type="term" value="F:deSUMOylase activity"/>
    <property type="evidence" value="ECO:0007669"/>
    <property type="project" value="TreeGrafter"/>
</dbReference>
<keyword evidence="3" id="KW-0378">Hydrolase</keyword>
<reference evidence="7" key="1">
    <citation type="submission" date="2021-01" db="EMBL/GenBank/DDBJ databases">
        <authorList>
            <person name="Corre E."/>
            <person name="Pelletier E."/>
            <person name="Niang G."/>
            <person name="Scheremetjew M."/>
            <person name="Finn R."/>
            <person name="Kale V."/>
            <person name="Holt S."/>
            <person name="Cochrane G."/>
            <person name="Meng A."/>
            <person name="Brown T."/>
            <person name="Cohen L."/>
        </authorList>
    </citation>
    <scope>NUCLEOTIDE SEQUENCE</scope>
    <source>
        <strain evidence="7">GSBS06</strain>
    </source>
</reference>
<gene>
    <name evidence="7" type="ORF">ASTO00021_LOCUS3786</name>
</gene>
<evidence type="ECO:0000256" key="3">
    <source>
        <dbReference type="ARBA" id="ARBA00022801"/>
    </source>
</evidence>
<evidence type="ECO:0000256" key="4">
    <source>
        <dbReference type="ARBA" id="ARBA00022807"/>
    </source>
</evidence>
<evidence type="ECO:0000313" key="7">
    <source>
        <dbReference type="EMBL" id="CAE0433465.1"/>
    </source>
</evidence>